<dbReference type="Pfam" id="PF04773">
    <property type="entry name" value="FecR"/>
    <property type="match status" value="1"/>
</dbReference>
<comment type="caution">
    <text evidence="2">The sequence shown here is derived from an EMBL/GenBank/DDBJ whole genome shotgun (WGS) entry which is preliminary data.</text>
</comment>
<dbReference type="Proteomes" id="UP001302120">
    <property type="component" value="Unassembled WGS sequence"/>
</dbReference>
<dbReference type="PANTHER" id="PTHR38731">
    <property type="entry name" value="LIPL45-RELATED LIPOPROTEIN-RELATED"/>
    <property type="match status" value="1"/>
</dbReference>
<proteinExistence type="predicted"/>
<dbReference type="InterPro" id="IPR006860">
    <property type="entry name" value="FecR"/>
</dbReference>
<dbReference type="EMBL" id="JAYGHG010000023">
    <property type="protein sequence ID" value="MEA5582405.1"/>
    <property type="molecule type" value="Genomic_DNA"/>
</dbReference>
<evidence type="ECO:0000259" key="1">
    <source>
        <dbReference type="Pfam" id="PF04773"/>
    </source>
</evidence>
<organism evidence="2 3">
    <name type="scientific">Nodularia harveyana UHCC-0300</name>
    <dbReference type="NCBI Taxonomy" id="2974287"/>
    <lineage>
        <taxon>Bacteria</taxon>
        <taxon>Bacillati</taxon>
        <taxon>Cyanobacteriota</taxon>
        <taxon>Cyanophyceae</taxon>
        <taxon>Nostocales</taxon>
        <taxon>Nodulariaceae</taxon>
        <taxon>Nodularia</taxon>
    </lineage>
</organism>
<feature type="domain" description="FecR protein" evidence="1">
    <location>
        <begin position="69"/>
        <end position="171"/>
    </location>
</feature>
<dbReference type="RefSeq" id="WP_323196722.1">
    <property type="nucleotide sequence ID" value="NZ_JAYGHG010000023.1"/>
</dbReference>
<evidence type="ECO:0000313" key="2">
    <source>
        <dbReference type="EMBL" id="MEA5582405.1"/>
    </source>
</evidence>
<keyword evidence="3" id="KW-1185">Reference proteome</keyword>
<dbReference type="PANTHER" id="PTHR38731:SF1">
    <property type="entry name" value="FECR PROTEIN DOMAIN-CONTAINING PROTEIN"/>
    <property type="match status" value="1"/>
</dbReference>
<dbReference type="Gene3D" id="2.60.120.1440">
    <property type="match status" value="1"/>
</dbReference>
<reference evidence="2 3" key="1">
    <citation type="submission" date="2023-12" db="EMBL/GenBank/DDBJ databases">
        <title>Baltic Sea Cyanobacteria.</title>
        <authorList>
            <person name="Delbaje E."/>
            <person name="Fewer D.P."/>
            <person name="Shishido T.K."/>
        </authorList>
    </citation>
    <scope>NUCLEOTIDE SEQUENCE [LARGE SCALE GENOMIC DNA]</scope>
    <source>
        <strain evidence="2 3">UHCC-0300</strain>
    </source>
</reference>
<protein>
    <submittedName>
        <fullName evidence="2">FecR family protein</fullName>
    </submittedName>
</protein>
<sequence>MIKPWWIGNFILLQVGLVAIVQASATDDQLQVKVKRWLEVRQPVGEVLYSRGKTSQPATSGLRLQAVGDTITTKKNSSAVLSIDIGTGLIKISENTIINIQKLERGEKGEQITQLQVKAGQVRLQLRPFTNPASRLEIESPAGVAGVRGTDFGVNVQQNGTMGVATLTGSVATNAEGQTVLVNAGFQNITIPGEPPSQPVPLQENTDLNIRELSANGNQVRIVGTVDPVNLLIIAQQEQKTDVNGKFDVTVPFLPNRRVEAVVVTPLGTKQLYELAIP</sequence>
<evidence type="ECO:0000313" key="3">
    <source>
        <dbReference type="Proteomes" id="UP001302120"/>
    </source>
</evidence>
<accession>A0ABU5UH15</accession>
<name>A0ABU5UH15_9CYAN</name>
<gene>
    <name evidence="2" type="ORF">VB620_13775</name>
</gene>